<dbReference type="EMBL" id="JAAGSC010000031">
    <property type="protein sequence ID" value="NDY94872.1"/>
    <property type="molecule type" value="Genomic_DNA"/>
</dbReference>
<dbReference type="PIRSF" id="PIRSF036893">
    <property type="entry name" value="Lipocalin_ApoD"/>
    <property type="match status" value="1"/>
</dbReference>
<dbReference type="GO" id="GO:0006950">
    <property type="term" value="P:response to stress"/>
    <property type="evidence" value="ECO:0007669"/>
    <property type="project" value="UniProtKB-ARBA"/>
</dbReference>
<evidence type="ECO:0000313" key="4">
    <source>
        <dbReference type="EMBL" id="NDY94872.1"/>
    </source>
</evidence>
<dbReference type="InterPro" id="IPR047202">
    <property type="entry name" value="Lipocalin_Blc-like_dom"/>
</dbReference>
<dbReference type="AlphaFoldDB" id="A0A845UXB3"/>
<keyword evidence="2" id="KW-0449">Lipoprotein</keyword>
<evidence type="ECO:0000256" key="2">
    <source>
        <dbReference type="PIRNR" id="PIRNR036893"/>
    </source>
</evidence>
<dbReference type="Gene3D" id="2.40.128.20">
    <property type="match status" value="1"/>
</dbReference>
<name>A0A845UXB3_9GAMM</name>
<dbReference type="PANTHER" id="PTHR10612:SF34">
    <property type="entry name" value="APOLIPOPROTEIN D"/>
    <property type="match status" value="1"/>
</dbReference>
<accession>A0A845UXB3</accession>
<comment type="function">
    <text evidence="2">Involved in the storage or transport of lipids necessary for membrane maintenance under stressful conditions. Displays a binding preference for lysophospholipids.</text>
</comment>
<dbReference type="PROSITE" id="PS00213">
    <property type="entry name" value="LIPOCALIN"/>
    <property type="match status" value="1"/>
</dbReference>
<feature type="signal peptide" evidence="2">
    <location>
        <begin position="1"/>
        <end position="22"/>
    </location>
</feature>
<keyword evidence="2" id="KW-0446">Lipid-binding</keyword>
<dbReference type="GO" id="GO:0009279">
    <property type="term" value="C:cell outer membrane"/>
    <property type="evidence" value="ECO:0007669"/>
    <property type="project" value="UniProtKB-SubCell"/>
</dbReference>
<comment type="subcellular location">
    <subcellularLocation>
        <location evidence="2">Cell outer membrane</location>
    </subcellularLocation>
</comment>
<dbReference type="PANTHER" id="PTHR10612">
    <property type="entry name" value="APOLIPOPROTEIN D"/>
    <property type="match status" value="1"/>
</dbReference>
<reference evidence="4 5" key="1">
    <citation type="submission" date="2020-02" db="EMBL/GenBank/DDBJ databases">
        <authorList>
            <person name="Zhang X.-Y."/>
        </authorList>
    </citation>
    <scope>NUCLEOTIDE SEQUENCE [LARGE SCALE GENOMIC DNA]</scope>
    <source>
        <strain evidence="4 5">C33</strain>
    </source>
</reference>
<dbReference type="Proteomes" id="UP000484885">
    <property type="component" value="Unassembled WGS sequence"/>
</dbReference>
<evidence type="ECO:0000259" key="3">
    <source>
        <dbReference type="Pfam" id="PF08212"/>
    </source>
</evidence>
<sequence length="184" mass="21270">MKALLHLPLALATLTLSTLGMARAPLELVDNLDLERYQGRWYEIALLPNRFQKRCVSDTSALYVLRDDGRVQVTNRCRQEDGRWREAEGIARKADPEGPNAALEVRFAPKWLSWLPFVWGDYRVIALDEDYQYAMVGSDNRKYLWILAREPGLDQRVFDRLRSQAEDQGFDTEKLVMSEHSDAP</sequence>
<organism evidence="4 5">
    <name type="scientific">Wenzhouxiangella limi</name>
    <dbReference type="NCBI Taxonomy" id="2707351"/>
    <lineage>
        <taxon>Bacteria</taxon>
        <taxon>Pseudomonadati</taxon>
        <taxon>Pseudomonadota</taxon>
        <taxon>Gammaproteobacteria</taxon>
        <taxon>Chromatiales</taxon>
        <taxon>Wenzhouxiangellaceae</taxon>
        <taxon>Wenzhouxiangella</taxon>
    </lineage>
</organism>
<comment type="similarity">
    <text evidence="1 2">Belongs to the calycin superfamily. Lipocalin family.</text>
</comment>
<dbReference type="InterPro" id="IPR022272">
    <property type="entry name" value="Lipocalin_CS"/>
</dbReference>
<dbReference type="GO" id="GO:0008289">
    <property type="term" value="F:lipid binding"/>
    <property type="evidence" value="ECO:0007669"/>
    <property type="project" value="UniProtKB-UniRule"/>
</dbReference>
<comment type="subunit">
    <text evidence="2">Homodimer.</text>
</comment>
<dbReference type="InterPro" id="IPR002446">
    <property type="entry name" value="Lipocalin_bac"/>
</dbReference>
<evidence type="ECO:0000313" key="5">
    <source>
        <dbReference type="Proteomes" id="UP000484885"/>
    </source>
</evidence>
<keyword evidence="2" id="KW-0732">Signal</keyword>
<dbReference type="InterPro" id="IPR012674">
    <property type="entry name" value="Calycin"/>
</dbReference>
<comment type="caution">
    <text evidence="4">The sequence shown here is derived from an EMBL/GenBank/DDBJ whole genome shotgun (WGS) entry which is preliminary data.</text>
</comment>
<dbReference type="InterPro" id="IPR000566">
    <property type="entry name" value="Lipocln_cytosolic_FA-bd_dom"/>
</dbReference>
<dbReference type="Pfam" id="PF08212">
    <property type="entry name" value="Lipocalin_2"/>
    <property type="match status" value="1"/>
</dbReference>
<dbReference type="PRINTS" id="PR01171">
    <property type="entry name" value="BCTLIPOCALIN"/>
</dbReference>
<keyword evidence="5" id="KW-1185">Reference proteome</keyword>
<keyword evidence="2" id="KW-0472">Membrane</keyword>
<dbReference type="RefSeq" id="WP_164210252.1">
    <property type="nucleotide sequence ID" value="NZ_JAAGSC010000031.1"/>
</dbReference>
<feature type="chain" id="PRO_5033202477" description="Outer membrane lipoprotein Blc" evidence="2">
    <location>
        <begin position="23"/>
        <end position="184"/>
    </location>
</feature>
<dbReference type="InterPro" id="IPR022271">
    <property type="entry name" value="Lipocalin_ApoD"/>
</dbReference>
<dbReference type="CDD" id="cd19438">
    <property type="entry name" value="lipocalin_Blc-like"/>
    <property type="match status" value="1"/>
</dbReference>
<proteinExistence type="inferred from homology"/>
<keyword evidence="2" id="KW-0998">Cell outer membrane</keyword>
<dbReference type="SUPFAM" id="SSF50814">
    <property type="entry name" value="Lipocalins"/>
    <property type="match status" value="1"/>
</dbReference>
<feature type="domain" description="Lipocalin/cytosolic fatty-acid binding" evidence="3">
    <location>
        <begin position="32"/>
        <end position="178"/>
    </location>
</feature>
<protein>
    <recommendedName>
        <fullName evidence="2">Outer membrane lipoprotein Blc</fullName>
    </recommendedName>
</protein>
<gene>
    <name evidence="4" type="ORF">G3I74_03910</name>
</gene>
<evidence type="ECO:0000256" key="1">
    <source>
        <dbReference type="ARBA" id="ARBA00006889"/>
    </source>
</evidence>